<evidence type="ECO:0000256" key="1">
    <source>
        <dbReference type="ARBA" id="ARBA00022553"/>
    </source>
</evidence>
<name>A0A4P2PUQ9_SORCE</name>
<dbReference type="InterPro" id="IPR000014">
    <property type="entry name" value="PAS"/>
</dbReference>
<dbReference type="SUPFAM" id="SSF52091">
    <property type="entry name" value="SpoIIaa-like"/>
    <property type="match status" value="1"/>
</dbReference>
<dbReference type="InterPro" id="IPR036513">
    <property type="entry name" value="STAS_dom_sf"/>
</dbReference>
<dbReference type="InterPro" id="IPR013767">
    <property type="entry name" value="PAS_fold"/>
</dbReference>
<dbReference type="SUPFAM" id="SSF55785">
    <property type="entry name" value="PYP-like sensor domain (PAS domain)"/>
    <property type="match status" value="2"/>
</dbReference>
<proteinExistence type="predicted"/>
<dbReference type="Gene3D" id="3.30.450.20">
    <property type="entry name" value="PAS domain"/>
    <property type="match status" value="2"/>
</dbReference>
<organism evidence="5 6">
    <name type="scientific">Sorangium cellulosum</name>
    <name type="common">Polyangium cellulosum</name>
    <dbReference type="NCBI Taxonomy" id="56"/>
    <lineage>
        <taxon>Bacteria</taxon>
        <taxon>Pseudomonadati</taxon>
        <taxon>Myxococcota</taxon>
        <taxon>Polyangia</taxon>
        <taxon>Polyangiales</taxon>
        <taxon>Polyangiaceae</taxon>
        <taxon>Sorangium</taxon>
    </lineage>
</organism>
<dbReference type="Pfam" id="PF01740">
    <property type="entry name" value="STAS"/>
    <property type="match status" value="1"/>
</dbReference>
<feature type="coiled-coil region" evidence="2">
    <location>
        <begin position="7"/>
        <end position="34"/>
    </location>
</feature>
<dbReference type="EMBL" id="CP012670">
    <property type="protein sequence ID" value="AUX20231.1"/>
    <property type="molecule type" value="Genomic_DNA"/>
</dbReference>
<dbReference type="InterPro" id="IPR002645">
    <property type="entry name" value="STAS_dom"/>
</dbReference>
<keyword evidence="1" id="KW-0597">Phosphoprotein</keyword>
<keyword evidence="2" id="KW-0175">Coiled coil</keyword>
<protein>
    <recommendedName>
        <fullName evidence="7">Anti-anti-sigma factor</fullName>
    </recommendedName>
</protein>
<evidence type="ECO:0000259" key="4">
    <source>
        <dbReference type="PROSITE" id="PS50801"/>
    </source>
</evidence>
<dbReference type="GO" id="GO:0006355">
    <property type="term" value="P:regulation of DNA-templated transcription"/>
    <property type="evidence" value="ECO:0007669"/>
    <property type="project" value="InterPro"/>
</dbReference>
<dbReference type="SMART" id="SM00091">
    <property type="entry name" value="PAS"/>
    <property type="match status" value="2"/>
</dbReference>
<dbReference type="InterPro" id="IPR035965">
    <property type="entry name" value="PAS-like_dom_sf"/>
</dbReference>
<accession>A0A4P2PUQ9</accession>
<reference evidence="5 6" key="1">
    <citation type="submission" date="2015-09" db="EMBL/GenBank/DDBJ databases">
        <title>Sorangium comparison.</title>
        <authorList>
            <person name="Zaburannyi N."/>
            <person name="Bunk B."/>
            <person name="Overmann J."/>
            <person name="Mueller R."/>
        </authorList>
    </citation>
    <scope>NUCLEOTIDE SEQUENCE [LARGE SCALE GENOMIC DNA]</scope>
    <source>
        <strain evidence="5 6">So ceGT47</strain>
    </source>
</reference>
<dbReference type="PROSITE" id="PS50112">
    <property type="entry name" value="PAS"/>
    <property type="match status" value="1"/>
</dbReference>
<evidence type="ECO:0000313" key="5">
    <source>
        <dbReference type="EMBL" id="AUX20231.1"/>
    </source>
</evidence>
<dbReference type="OrthoDB" id="9812260at2"/>
<feature type="domain" description="STAS" evidence="4">
    <location>
        <begin position="284"/>
        <end position="395"/>
    </location>
</feature>
<evidence type="ECO:0000313" key="6">
    <source>
        <dbReference type="Proteomes" id="UP000295781"/>
    </source>
</evidence>
<dbReference type="Gene3D" id="3.30.750.24">
    <property type="entry name" value="STAS domain"/>
    <property type="match status" value="1"/>
</dbReference>
<dbReference type="Pfam" id="PF00989">
    <property type="entry name" value="PAS"/>
    <property type="match status" value="1"/>
</dbReference>
<evidence type="ECO:0000259" key="3">
    <source>
        <dbReference type="PROSITE" id="PS50112"/>
    </source>
</evidence>
<evidence type="ECO:0000256" key="2">
    <source>
        <dbReference type="SAM" id="Coils"/>
    </source>
</evidence>
<dbReference type="CDD" id="cd07041">
    <property type="entry name" value="STAS_RsbR_RsbS_like"/>
    <property type="match status" value="1"/>
</dbReference>
<dbReference type="Proteomes" id="UP000295781">
    <property type="component" value="Chromosome"/>
</dbReference>
<gene>
    <name evidence="5" type="ORF">SOCEGT47_006960</name>
</gene>
<dbReference type="CDD" id="cd00130">
    <property type="entry name" value="PAS"/>
    <property type="match status" value="1"/>
</dbReference>
<dbReference type="InterPro" id="IPR051932">
    <property type="entry name" value="Bact_StressResp_Reg"/>
</dbReference>
<evidence type="ECO:0008006" key="7">
    <source>
        <dbReference type="Google" id="ProtNLM"/>
    </source>
</evidence>
<dbReference type="AlphaFoldDB" id="A0A4P2PUQ9"/>
<feature type="domain" description="PAS" evidence="3">
    <location>
        <begin position="145"/>
        <end position="181"/>
    </location>
</feature>
<dbReference type="PANTHER" id="PTHR33745:SF3">
    <property type="entry name" value="RSBT CO-ANTAGONIST PROTEIN RSBRC"/>
    <property type="match status" value="1"/>
</dbReference>
<dbReference type="NCBIfam" id="TIGR00229">
    <property type="entry name" value="sensory_box"/>
    <property type="match status" value="1"/>
</dbReference>
<dbReference type="PROSITE" id="PS50801">
    <property type="entry name" value="STAS"/>
    <property type="match status" value="1"/>
</dbReference>
<dbReference type="PANTHER" id="PTHR33745">
    <property type="entry name" value="RSBT ANTAGONIST PROTEIN RSBS-RELATED"/>
    <property type="match status" value="1"/>
</dbReference>
<sequence>MDGQSSLTEIERENAMLRLRVAELEKAQAKLEALCSVSTAFIAFFDRNGVVLEMFPTLVIPAELARNARGRHLTNVVREDYIERCAAVIRESLARQTVLHIEYPVTFGNRHLWIQAACKPFGDDTVLWVGRDVTAQQHLALAQAELRDFQALVDSAPDGVSIASQDGAIFYANQAFRAMTGHGDGTLGKRLCDLYVEEQDQLPGIVQQCFERGSWQGALSLTRHDGRATACQVSMVALAGQAGRPSAVATIARDLTPLHEAERERLALQEQVIQAQQATLRELSTPLVPLAEGVVAMPLIGALDRARAQQAMEKLLDGIVQHQFHTAILDVTGVRDVDAESADALLRIARAARLLGAKLVLTGISPGTAQTLVDLGVDLAGITARGTLQSGIANALAQGAARRAAPAARARCRTPS</sequence>